<name>A0ABW2QGR8_9BURK</name>
<dbReference type="SUPFAM" id="SSF52096">
    <property type="entry name" value="ClpP/crotonase"/>
    <property type="match status" value="1"/>
</dbReference>
<dbReference type="CDD" id="cd06558">
    <property type="entry name" value="crotonase-like"/>
    <property type="match status" value="1"/>
</dbReference>
<protein>
    <submittedName>
        <fullName evidence="3">Enoyl-CoA hydratase/isomerase family protein</fullName>
    </submittedName>
</protein>
<organism evidence="3 4">
    <name type="scientific">Hydrogenophaga atypica</name>
    <dbReference type="NCBI Taxonomy" id="249409"/>
    <lineage>
        <taxon>Bacteria</taxon>
        <taxon>Pseudomonadati</taxon>
        <taxon>Pseudomonadota</taxon>
        <taxon>Betaproteobacteria</taxon>
        <taxon>Burkholderiales</taxon>
        <taxon>Comamonadaceae</taxon>
        <taxon>Hydrogenophaga</taxon>
    </lineage>
</organism>
<evidence type="ECO:0000256" key="2">
    <source>
        <dbReference type="ARBA" id="ARBA00023239"/>
    </source>
</evidence>
<keyword evidence="2" id="KW-0456">Lyase</keyword>
<keyword evidence="4" id="KW-1185">Reference proteome</keyword>
<comment type="caution">
    <text evidence="3">The sequence shown here is derived from an EMBL/GenBank/DDBJ whole genome shotgun (WGS) entry which is preliminary data.</text>
</comment>
<reference evidence="4" key="1">
    <citation type="journal article" date="2019" name="Int. J. Syst. Evol. Microbiol.">
        <title>The Global Catalogue of Microorganisms (GCM) 10K type strain sequencing project: providing services to taxonomists for standard genome sequencing and annotation.</title>
        <authorList>
            <consortium name="The Broad Institute Genomics Platform"/>
            <consortium name="The Broad Institute Genome Sequencing Center for Infectious Disease"/>
            <person name="Wu L."/>
            <person name="Ma J."/>
        </authorList>
    </citation>
    <scope>NUCLEOTIDE SEQUENCE [LARGE SCALE GENOMIC DNA]</scope>
    <source>
        <strain evidence="4">CGMCC 1.12371</strain>
    </source>
</reference>
<dbReference type="InterPro" id="IPR001753">
    <property type="entry name" value="Enoyl-CoA_hydra/iso"/>
</dbReference>
<dbReference type="EMBL" id="JBHTCA010000003">
    <property type="protein sequence ID" value="MFC7408471.1"/>
    <property type="molecule type" value="Genomic_DNA"/>
</dbReference>
<dbReference type="PANTHER" id="PTHR11941:SF169">
    <property type="entry name" value="(7AS)-7A-METHYL-1,5-DIOXO-2,3,5,6,7,7A-HEXAHYDRO-1H-INDENE-CARBOXYL-COA HYDROLASE"/>
    <property type="match status" value="1"/>
</dbReference>
<dbReference type="InterPro" id="IPR029045">
    <property type="entry name" value="ClpP/crotonase-like_dom_sf"/>
</dbReference>
<evidence type="ECO:0000256" key="1">
    <source>
        <dbReference type="ARBA" id="ARBA00023098"/>
    </source>
</evidence>
<accession>A0ABW2QGR8</accession>
<dbReference type="Proteomes" id="UP001596501">
    <property type="component" value="Unassembled WGS sequence"/>
</dbReference>
<dbReference type="PANTHER" id="PTHR11941">
    <property type="entry name" value="ENOYL-COA HYDRATASE-RELATED"/>
    <property type="match status" value="1"/>
</dbReference>
<dbReference type="RefSeq" id="WP_382220786.1">
    <property type="nucleotide sequence ID" value="NZ_JBHTCA010000003.1"/>
</dbReference>
<keyword evidence="1" id="KW-0443">Lipid metabolism</keyword>
<sequence length="284" mass="30116">MGFTHIRLEKRDGVAHLILARPDKLNALGFGPESNRSEIVRALAQADADPDVGAILISAEGRAFCAGGDLSGLPRMDAAVQDERLIAMVDGFHLSVRQTAKPVIAAVHGACLGAGLGFIAQCDFVLAADDARFGLPEGRFGHPGGPELVPLVGQAWAKFLILTGEPIGAQRAAEIGLALLVLERECLLPGALELAQRIARMPRDAVRLNKAAIDRAGEAGGRAAARVAGRAGDLITKTRSHLAKAPDGRLFDDILKAEGPQGLKQAQTQQYTESWLEHYVDLPH</sequence>
<dbReference type="Gene3D" id="3.90.226.10">
    <property type="entry name" value="2-enoyl-CoA Hydratase, Chain A, domain 1"/>
    <property type="match status" value="1"/>
</dbReference>
<proteinExistence type="predicted"/>
<dbReference type="Pfam" id="PF00378">
    <property type="entry name" value="ECH_1"/>
    <property type="match status" value="1"/>
</dbReference>
<evidence type="ECO:0000313" key="4">
    <source>
        <dbReference type="Proteomes" id="UP001596501"/>
    </source>
</evidence>
<evidence type="ECO:0000313" key="3">
    <source>
        <dbReference type="EMBL" id="MFC7408471.1"/>
    </source>
</evidence>
<gene>
    <name evidence="3" type="ORF">ACFQPB_06325</name>
</gene>